<proteinExistence type="predicted"/>
<sequence length="32" mass="3522">MTPTLFRAQLSGLSPSHIGLKNYGTENDCRIT</sequence>
<name>A0AAU8GFW1_9CAUD</name>
<gene>
    <name evidence="1" type="ORF">TCZZUYSU_CDS0016</name>
</gene>
<protein>
    <submittedName>
        <fullName evidence="1">Uncharacterized protein</fullName>
    </submittedName>
</protein>
<accession>A0AAU8GFW1</accession>
<dbReference type="EMBL" id="PP856724">
    <property type="protein sequence ID" value="XCH40787.1"/>
    <property type="molecule type" value="Genomic_DNA"/>
</dbReference>
<evidence type="ECO:0000313" key="1">
    <source>
        <dbReference type="EMBL" id="XCH40787.1"/>
    </source>
</evidence>
<reference evidence="1" key="1">
    <citation type="submission" date="2024-05" db="EMBL/GenBank/DDBJ databases">
        <authorList>
            <person name="Mugo M.M."/>
            <person name="Musyoki A.M."/>
            <person name="Makumi A.M."/>
            <person name="Mutai I."/>
            <person name="Drechsel O."/>
            <person name="Kering K.K."/>
            <person name="Muturi P."/>
            <person name="Mbae C.K."/>
            <person name="Kariuki S.M."/>
        </authorList>
    </citation>
    <scope>NUCLEOTIDE SEQUENCE</scope>
</reference>
<organism evidence="1">
    <name type="scientific">Salmonella phage vB_SEnST11_KE25</name>
    <dbReference type="NCBI Taxonomy" id="3161176"/>
    <lineage>
        <taxon>Viruses</taxon>
        <taxon>Duplodnaviria</taxon>
        <taxon>Heunggongvirae</taxon>
        <taxon>Uroviricota</taxon>
        <taxon>Caudoviricetes</taxon>
        <taxon>Rosemountvirus</taxon>
    </lineage>
</organism>